<comment type="caution">
    <text evidence="1">The sequence shown here is derived from an EMBL/GenBank/DDBJ whole genome shotgun (WGS) entry which is preliminary data.</text>
</comment>
<reference evidence="1" key="1">
    <citation type="submission" date="2020-10" db="EMBL/GenBank/DDBJ databases">
        <authorList>
            <person name="Gilroy R."/>
        </authorList>
    </citation>
    <scope>NUCLEOTIDE SEQUENCE</scope>
    <source>
        <strain evidence="1">ChiBcec16-1751</strain>
    </source>
</reference>
<evidence type="ECO:0000313" key="1">
    <source>
        <dbReference type="EMBL" id="HIS63879.1"/>
    </source>
</evidence>
<sequence length="382" mass="42986">MKQIVCLATSPWYPIPTRKQQVMSRLHDAEVLYFDPSVSIIAPIKDHSALAHCKAYRKPGEKVADHITVYALPPVLPFFNKYRWINRLNQKRMAAYVRKVMKRHGFDKPVLWTYSPVCADLVDHVPHSALVYDCVDRHSAYGGLMNPQLVDQMEMDLAAKSDMVFATADSLCQRLKTANPKAAFIPNGANFELFSKAAESRPMPQELQTLEGPILGFVGALQSCIEYGWVVHAAKARPQWNFVFIGKEKPGVDLSALRALPNVHFLGLKPHEQLPDYLAAFDVCLNLFASGDLSKDVSPLKFYEYLATGKPIVSTPQPDQVLQYESIMQVARTPEEFIDCCAQAIEDTTPERVNARMEAGRQSSWDARVAQMESMLKEMNIL</sequence>
<dbReference type="PANTHER" id="PTHR12526">
    <property type="entry name" value="GLYCOSYLTRANSFERASE"/>
    <property type="match status" value="1"/>
</dbReference>
<name>A0A9D1JT79_9FIRM</name>
<dbReference type="Pfam" id="PF13692">
    <property type="entry name" value="Glyco_trans_1_4"/>
    <property type="match status" value="1"/>
</dbReference>
<dbReference type="PANTHER" id="PTHR12526:SF630">
    <property type="entry name" value="GLYCOSYLTRANSFERASE"/>
    <property type="match status" value="1"/>
</dbReference>
<dbReference type="SUPFAM" id="SSF53756">
    <property type="entry name" value="UDP-Glycosyltransferase/glycogen phosphorylase"/>
    <property type="match status" value="1"/>
</dbReference>
<dbReference type="Proteomes" id="UP000886741">
    <property type="component" value="Unassembled WGS sequence"/>
</dbReference>
<protein>
    <submittedName>
        <fullName evidence="1">Glycosyltransferase</fullName>
    </submittedName>
</protein>
<evidence type="ECO:0000313" key="2">
    <source>
        <dbReference type="Proteomes" id="UP000886741"/>
    </source>
</evidence>
<accession>A0A9D1JT79</accession>
<dbReference type="Gene3D" id="3.40.50.2000">
    <property type="entry name" value="Glycogen Phosphorylase B"/>
    <property type="match status" value="1"/>
</dbReference>
<dbReference type="EMBL" id="DVJJ01000017">
    <property type="protein sequence ID" value="HIS63879.1"/>
    <property type="molecule type" value="Genomic_DNA"/>
</dbReference>
<gene>
    <name evidence="1" type="ORF">IAA83_00735</name>
</gene>
<reference evidence="1" key="2">
    <citation type="journal article" date="2021" name="PeerJ">
        <title>Extensive microbial diversity within the chicken gut microbiome revealed by metagenomics and culture.</title>
        <authorList>
            <person name="Gilroy R."/>
            <person name="Ravi A."/>
            <person name="Getino M."/>
            <person name="Pursley I."/>
            <person name="Horton D.L."/>
            <person name="Alikhan N.F."/>
            <person name="Baker D."/>
            <person name="Gharbi K."/>
            <person name="Hall N."/>
            <person name="Watson M."/>
            <person name="Adriaenssens E.M."/>
            <person name="Foster-Nyarko E."/>
            <person name="Jarju S."/>
            <person name="Secka A."/>
            <person name="Antonio M."/>
            <person name="Oren A."/>
            <person name="Chaudhuri R.R."/>
            <person name="La Ragione R."/>
            <person name="Hildebrand F."/>
            <person name="Pallen M.J."/>
        </authorList>
    </citation>
    <scope>NUCLEOTIDE SEQUENCE</scope>
    <source>
        <strain evidence="1">ChiBcec16-1751</strain>
    </source>
</reference>
<organism evidence="1 2">
    <name type="scientific">Candidatus Avoscillospira avistercoris</name>
    <dbReference type="NCBI Taxonomy" id="2840707"/>
    <lineage>
        <taxon>Bacteria</taxon>
        <taxon>Bacillati</taxon>
        <taxon>Bacillota</taxon>
        <taxon>Clostridia</taxon>
        <taxon>Eubacteriales</taxon>
        <taxon>Oscillospiraceae</taxon>
        <taxon>Oscillospiraceae incertae sedis</taxon>
        <taxon>Candidatus Avoscillospira</taxon>
    </lineage>
</organism>
<proteinExistence type="predicted"/>
<dbReference type="AlphaFoldDB" id="A0A9D1JT79"/>